<dbReference type="GO" id="GO:0006352">
    <property type="term" value="P:DNA-templated transcription initiation"/>
    <property type="evidence" value="ECO:0007669"/>
    <property type="project" value="InterPro"/>
</dbReference>
<accession>A1K9G8</accession>
<evidence type="ECO:0000313" key="9">
    <source>
        <dbReference type="Proteomes" id="UP000002588"/>
    </source>
</evidence>
<dbReference type="InterPro" id="IPR013249">
    <property type="entry name" value="RNA_pol_sigma70_r4_t2"/>
</dbReference>
<dbReference type="Gene3D" id="1.10.1740.10">
    <property type="match status" value="1"/>
</dbReference>
<dbReference type="InterPro" id="IPR039425">
    <property type="entry name" value="RNA_pol_sigma-70-like"/>
</dbReference>
<protein>
    <submittedName>
        <fullName evidence="8">RNA polymerase sigma factor</fullName>
    </submittedName>
</protein>
<dbReference type="RefSeq" id="WP_011766583.1">
    <property type="nucleotide sequence ID" value="NC_008702.1"/>
</dbReference>
<comment type="similarity">
    <text evidence="1">Belongs to the sigma-70 factor family. ECF subfamily.</text>
</comment>
<gene>
    <name evidence="8" type="primary">sigX</name>
    <name evidence="8" type="ordered locus">azo2857</name>
</gene>
<sequence length="196" mass="22359">MNQPVPDLLLGEFRPQMLKFARLQLQDGAAAEDVVHDAISAALEGVNRFSGRAALKTWIFAILRHKIVDALRERGRTVQISSLEKDEADMDEAFDALFAANAHWHPASRPRDWGDPEETLAQRQFWQVFETCLELLPANTARVFMMREFLGFETPEICRNLDISTSNCHVILHRARAGLRQCLERGWFNPEVRSAC</sequence>
<dbReference type="STRING" id="62928.azo2857"/>
<evidence type="ECO:0000313" key="8">
    <source>
        <dbReference type="EMBL" id="CAL95473.1"/>
    </source>
</evidence>
<dbReference type="InterPro" id="IPR007627">
    <property type="entry name" value="RNA_pol_sigma70_r2"/>
</dbReference>
<evidence type="ECO:0000259" key="6">
    <source>
        <dbReference type="Pfam" id="PF04542"/>
    </source>
</evidence>
<dbReference type="KEGG" id="azo:azo2857"/>
<evidence type="ECO:0000256" key="1">
    <source>
        <dbReference type="ARBA" id="ARBA00010641"/>
    </source>
</evidence>
<evidence type="ECO:0000256" key="4">
    <source>
        <dbReference type="ARBA" id="ARBA00023125"/>
    </source>
</evidence>
<dbReference type="HOGENOM" id="CLU_047691_2_0_4"/>
<dbReference type="SUPFAM" id="SSF88659">
    <property type="entry name" value="Sigma3 and sigma4 domains of RNA polymerase sigma factors"/>
    <property type="match status" value="1"/>
</dbReference>
<keyword evidence="5" id="KW-0804">Transcription</keyword>
<dbReference type="InterPro" id="IPR014289">
    <property type="entry name" value="RNA_pol_sigma-24-rel"/>
</dbReference>
<evidence type="ECO:0000256" key="5">
    <source>
        <dbReference type="ARBA" id="ARBA00023163"/>
    </source>
</evidence>
<keyword evidence="2" id="KW-0805">Transcription regulation</keyword>
<dbReference type="AlphaFoldDB" id="A1K9G8"/>
<organism evidence="8 9">
    <name type="scientific">Azoarcus sp. (strain BH72)</name>
    <dbReference type="NCBI Taxonomy" id="418699"/>
    <lineage>
        <taxon>Bacteria</taxon>
        <taxon>Pseudomonadati</taxon>
        <taxon>Pseudomonadota</taxon>
        <taxon>Betaproteobacteria</taxon>
        <taxon>Rhodocyclales</taxon>
        <taxon>Zoogloeaceae</taxon>
        <taxon>Azoarcus</taxon>
    </lineage>
</organism>
<evidence type="ECO:0000259" key="7">
    <source>
        <dbReference type="Pfam" id="PF08281"/>
    </source>
</evidence>
<keyword evidence="4" id="KW-0238">DNA-binding</keyword>
<feature type="domain" description="RNA polymerase sigma factor 70 region 4 type 2" evidence="7">
    <location>
        <begin position="129"/>
        <end position="177"/>
    </location>
</feature>
<dbReference type="EMBL" id="AM406670">
    <property type="protein sequence ID" value="CAL95473.1"/>
    <property type="molecule type" value="Genomic_DNA"/>
</dbReference>
<dbReference type="InterPro" id="IPR036388">
    <property type="entry name" value="WH-like_DNA-bd_sf"/>
</dbReference>
<dbReference type="Proteomes" id="UP000002588">
    <property type="component" value="Chromosome"/>
</dbReference>
<dbReference type="NCBIfam" id="TIGR02937">
    <property type="entry name" value="sigma70-ECF"/>
    <property type="match status" value="1"/>
</dbReference>
<keyword evidence="9" id="KW-1185">Reference proteome</keyword>
<dbReference type="GO" id="GO:0016987">
    <property type="term" value="F:sigma factor activity"/>
    <property type="evidence" value="ECO:0007669"/>
    <property type="project" value="UniProtKB-KW"/>
</dbReference>
<dbReference type="GO" id="GO:0003677">
    <property type="term" value="F:DNA binding"/>
    <property type="evidence" value="ECO:0007669"/>
    <property type="project" value="UniProtKB-KW"/>
</dbReference>
<dbReference type="PANTHER" id="PTHR43133">
    <property type="entry name" value="RNA POLYMERASE ECF-TYPE SIGMA FACTO"/>
    <property type="match status" value="1"/>
</dbReference>
<dbReference type="Gene3D" id="1.10.10.10">
    <property type="entry name" value="Winged helix-like DNA-binding domain superfamily/Winged helix DNA-binding domain"/>
    <property type="match status" value="1"/>
</dbReference>
<evidence type="ECO:0000256" key="2">
    <source>
        <dbReference type="ARBA" id="ARBA00023015"/>
    </source>
</evidence>
<dbReference type="InterPro" id="IPR013325">
    <property type="entry name" value="RNA_pol_sigma_r2"/>
</dbReference>
<dbReference type="PANTHER" id="PTHR43133:SF8">
    <property type="entry name" value="RNA POLYMERASE SIGMA FACTOR HI_1459-RELATED"/>
    <property type="match status" value="1"/>
</dbReference>
<dbReference type="eggNOG" id="COG1595">
    <property type="taxonomic scope" value="Bacteria"/>
</dbReference>
<dbReference type="InterPro" id="IPR013324">
    <property type="entry name" value="RNA_pol_sigma_r3/r4-like"/>
</dbReference>
<dbReference type="Pfam" id="PF04542">
    <property type="entry name" value="Sigma70_r2"/>
    <property type="match status" value="1"/>
</dbReference>
<dbReference type="NCBIfam" id="TIGR02943">
    <property type="entry name" value="Sig70_famx1"/>
    <property type="match status" value="1"/>
</dbReference>
<name>A1K9G8_AZOSB</name>
<proteinExistence type="inferred from homology"/>
<dbReference type="Pfam" id="PF08281">
    <property type="entry name" value="Sigma70_r4_2"/>
    <property type="match status" value="1"/>
</dbReference>
<dbReference type="CDD" id="cd06171">
    <property type="entry name" value="Sigma70_r4"/>
    <property type="match status" value="1"/>
</dbReference>
<keyword evidence="3" id="KW-0731">Sigma factor</keyword>
<dbReference type="InterPro" id="IPR014284">
    <property type="entry name" value="RNA_pol_sigma-70_dom"/>
</dbReference>
<evidence type="ECO:0000256" key="3">
    <source>
        <dbReference type="ARBA" id="ARBA00023082"/>
    </source>
</evidence>
<dbReference type="NCBIfam" id="NF009184">
    <property type="entry name" value="PRK12532.1"/>
    <property type="match status" value="1"/>
</dbReference>
<feature type="domain" description="RNA polymerase sigma-70 region 2" evidence="6">
    <location>
        <begin position="12"/>
        <end position="77"/>
    </location>
</feature>
<dbReference type="SUPFAM" id="SSF88946">
    <property type="entry name" value="Sigma2 domain of RNA polymerase sigma factors"/>
    <property type="match status" value="1"/>
</dbReference>
<reference evidence="8 9" key="1">
    <citation type="journal article" date="2006" name="Nat. Biotechnol.">
        <title>Complete genome of the mutualistic, N2-fixing grass endophyte Azoarcus sp. strain BH72.</title>
        <authorList>
            <person name="Krause A."/>
            <person name="Ramakumar A."/>
            <person name="Bartels D."/>
            <person name="Battistoni F."/>
            <person name="Bekel T."/>
            <person name="Boch J."/>
            <person name="Boehm M."/>
            <person name="Friedrich F."/>
            <person name="Hurek T."/>
            <person name="Krause L."/>
            <person name="Linke B."/>
            <person name="McHardy A.C."/>
            <person name="Sarkar A."/>
            <person name="Schneiker S."/>
            <person name="Syed A.A."/>
            <person name="Thauer R."/>
            <person name="Vorhoelter F.-J."/>
            <person name="Weidner S."/>
            <person name="Puehler A."/>
            <person name="Reinhold-Hurek B."/>
            <person name="Kaiser O."/>
            <person name="Goesmann A."/>
        </authorList>
    </citation>
    <scope>NUCLEOTIDE SEQUENCE [LARGE SCALE GENOMIC DNA]</scope>
    <source>
        <strain evidence="8 9">BH72</strain>
    </source>
</reference>